<comment type="similarity">
    <text evidence="1">Belongs to the N(4)/N(6)-methyltransferase family.</text>
</comment>
<keyword evidence="4" id="KW-0808">Transferase</keyword>
<keyword evidence="5" id="KW-0949">S-adenosyl-L-methionine</keyword>
<dbReference type="GO" id="GO:0008170">
    <property type="term" value="F:N-methyltransferase activity"/>
    <property type="evidence" value="ECO:0007669"/>
    <property type="project" value="InterPro"/>
</dbReference>
<evidence type="ECO:0000256" key="4">
    <source>
        <dbReference type="ARBA" id="ARBA00022679"/>
    </source>
</evidence>
<organism evidence="11 12">
    <name type="scientific">Mycoplasmopsis bovis CQ-W70</name>
    <dbReference type="NCBI Taxonomy" id="1316930"/>
    <lineage>
        <taxon>Bacteria</taxon>
        <taxon>Bacillati</taxon>
        <taxon>Mycoplasmatota</taxon>
        <taxon>Mycoplasmoidales</taxon>
        <taxon>Metamycoplasmataceae</taxon>
        <taxon>Mycoplasmopsis</taxon>
    </lineage>
</organism>
<dbReference type="NCBIfam" id="TIGR00497">
    <property type="entry name" value="hsdM"/>
    <property type="match status" value="1"/>
</dbReference>
<dbReference type="GO" id="GO:0009007">
    <property type="term" value="F:site-specific DNA-methyltransferase (adenine-specific) activity"/>
    <property type="evidence" value="ECO:0007669"/>
    <property type="project" value="UniProtKB-EC"/>
</dbReference>
<dbReference type="PATRIC" id="fig|1316930.3.peg.626"/>
<dbReference type="SUPFAM" id="SSF53335">
    <property type="entry name" value="S-adenosyl-L-methionine-dependent methyltransferases"/>
    <property type="match status" value="1"/>
</dbReference>
<protein>
    <recommendedName>
        <fullName evidence="2">site-specific DNA-methyltransferase (adenine-specific)</fullName>
        <ecNumber evidence="2">2.1.1.72</ecNumber>
    </recommendedName>
</protein>
<dbReference type="InterPro" id="IPR002052">
    <property type="entry name" value="DNA_methylase_N6_adenine_CS"/>
</dbReference>
<dbReference type="RefSeq" id="WP_013954952.1">
    <property type="nucleotide sequence ID" value="NZ_CP005933.1"/>
</dbReference>
<dbReference type="GO" id="GO:0009307">
    <property type="term" value="P:DNA restriction-modification system"/>
    <property type="evidence" value="ECO:0007669"/>
    <property type="project" value="UniProtKB-KW"/>
</dbReference>
<evidence type="ECO:0000259" key="10">
    <source>
        <dbReference type="Pfam" id="PF12161"/>
    </source>
</evidence>
<accession>A0A059Y4Q0</accession>
<dbReference type="EMBL" id="CP005933">
    <property type="protein sequence ID" value="AIA34188.1"/>
    <property type="molecule type" value="Genomic_DNA"/>
</dbReference>
<keyword evidence="6" id="KW-0680">Restriction system</keyword>
<keyword evidence="3" id="KW-0489">Methyltransferase</keyword>
<dbReference type="Gene3D" id="3.40.50.150">
    <property type="entry name" value="Vaccinia Virus protein VP39"/>
    <property type="match status" value="1"/>
</dbReference>
<gene>
    <name evidence="11" type="ORF">K668_03060</name>
</gene>
<dbReference type="InterPro" id="IPR003356">
    <property type="entry name" value="DNA_methylase_A-5"/>
</dbReference>
<evidence type="ECO:0000259" key="9">
    <source>
        <dbReference type="Pfam" id="PF02384"/>
    </source>
</evidence>
<evidence type="ECO:0000256" key="3">
    <source>
        <dbReference type="ARBA" id="ARBA00022603"/>
    </source>
</evidence>
<dbReference type="InterPro" id="IPR004546">
    <property type="entry name" value="Restrct_endonuc_T1M"/>
</dbReference>
<evidence type="ECO:0000256" key="6">
    <source>
        <dbReference type="ARBA" id="ARBA00022747"/>
    </source>
</evidence>
<feature type="domain" description="DNA methylase adenine-specific" evidence="9">
    <location>
        <begin position="187"/>
        <end position="505"/>
    </location>
</feature>
<dbReference type="REBASE" id="87563">
    <property type="entry name" value="M.Mbo70ORF3060P"/>
</dbReference>
<dbReference type="Pfam" id="PF02384">
    <property type="entry name" value="N6_Mtase"/>
    <property type="match status" value="1"/>
</dbReference>
<sequence length="892" mass="103955">MGNKITKEKLGSKIWDAANQLRDKLEPHEYKDYVLGLVFYKFLCEKQTNYLIKNWISSDQLKYLDSKYLDNESNFNAIVSDDAYKSDYENLVDAKKDCIDENGYFIDYSNLFSSWLENKNEFNIQKFQLAFNNFNNSVNDEHKSLFKDLFVKFERDLSKLGSDTNEQTKKISSLLDIINDIPSTNQDYDVLGYIYEYLIARFASSAGKKAGEFYTPHEVSELMSKIIAYHLKDREVIKVYDPTSGSGSLLITIGQEFKKYNNGNSPVSYYAQELKAEVFNLTRMNLIMKNISPTEIHARNGDTLEQDWPMFEDNDFSSYKHLSVDAVVSNPPYSQKWNSKEHSLDPRYVEYGIAPKSKADYAFLLHDLYHVQPDGIMAIVLPHGVLFRGNSEGQIRKNLIQKQQIDAIIGLPANMFYGTGIPTIIMILKKHRSEKDILFVDASKLYVKEGKNNKFSKSHIKKIADVVNHRIELENFSRRVSLDEIVQNDYNLNISRYIDNFKRQEQYDLYSIMYGGISRDELAKLDKFFDLFTGLKDKLFKLNNNNYYELKIPKEDISSTINGEWSVAEYKDSFGKKGVKFLKFFKNFVKSVEEIEHIDLVQLESVLSDYIFENMNSIPLVDVYDIYQIFVNNLDVIKDDIELISKYYSDYDDKSIVLQEILKGEITKIEGKGKSNSQKTYKSDLFDLERIQEKFFSDKYWLLRDKNEEAENLKSELDELENLISEEDKNHDIYDSENNKWKYKNIEKMYKSLIKEIDSLDSDSLEHKLANICVLKEKIDVVENDRKSLASFLVEESYKKYMSLTSDEFYELLIEKWIVPIIEQINKVGISVVDDFVSKIETLSEKYSDTFEDINNQIVDNERELVSLLKDLKGEESDMKAIDELIEIIGGK</sequence>
<feature type="domain" description="N6 adenine-specific DNA methyltransferase N-terminal" evidence="10">
    <location>
        <begin position="10"/>
        <end position="177"/>
    </location>
</feature>
<evidence type="ECO:0000256" key="1">
    <source>
        <dbReference type="ARBA" id="ARBA00006594"/>
    </source>
</evidence>
<evidence type="ECO:0000313" key="12">
    <source>
        <dbReference type="Proteomes" id="UP000027182"/>
    </source>
</evidence>
<dbReference type="PRINTS" id="PR00507">
    <property type="entry name" value="N12N6MTFRASE"/>
</dbReference>
<comment type="catalytic activity">
    <reaction evidence="7">
        <text>a 2'-deoxyadenosine in DNA + S-adenosyl-L-methionine = an N(6)-methyl-2'-deoxyadenosine in DNA + S-adenosyl-L-homocysteine + H(+)</text>
        <dbReference type="Rhea" id="RHEA:15197"/>
        <dbReference type="Rhea" id="RHEA-COMP:12418"/>
        <dbReference type="Rhea" id="RHEA-COMP:12419"/>
        <dbReference type="ChEBI" id="CHEBI:15378"/>
        <dbReference type="ChEBI" id="CHEBI:57856"/>
        <dbReference type="ChEBI" id="CHEBI:59789"/>
        <dbReference type="ChEBI" id="CHEBI:90615"/>
        <dbReference type="ChEBI" id="CHEBI:90616"/>
        <dbReference type="EC" id="2.1.1.72"/>
    </reaction>
</comment>
<dbReference type="Pfam" id="PF12161">
    <property type="entry name" value="HsdM_N"/>
    <property type="match status" value="1"/>
</dbReference>
<evidence type="ECO:0000256" key="8">
    <source>
        <dbReference type="SAM" id="Coils"/>
    </source>
</evidence>
<proteinExistence type="inferred from homology"/>
<dbReference type="GO" id="GO:0003677">
    <property type="term" value="F:DNA binding"/>
    <property type="evidence" value="ECO:0007669"/>
    <property type="project" value="InterPro"/>
</dbReference>
<dbReference type="PROSITE" id="PS00092">
    <property type="entry name" value="N6_MTASE"/>
    <property type="match status" value="1"/>
</dbReference>
<dbReference type="AlphaFoldDB" id="A0A059Y4Q0"/>
<dbReference type="HOGENOM" id="CLU_013049_6_1_14"/>
<name>A0A059Y4Q0_MYCBV</name>
<reference evidence="11 12" key="1">
    <citation type="submission" date="2013-04" db="EMBL/GenBank/DDBJ databases">
        <authorList>
            <person name="Lin L."/>
            <person name="Zeng Z."/>
            <person name="Xie J."/>
            <person name="Luo L."/>
            <person name="Yang Z."/>
            <person name="Liang W."/>
            <person name="Lin H."/>
            <person name="Dong C."/>
            <person name="Sun Y."/>
        </authorList>
    </citation>
    <scope>NUCLEOTIDE SEQUENCE [LARGE SCALE GENOMIC DNA]</scope>
    <source>
        <strain evidence="11 12">CQ-W70</strain>
    </source>
</reference>
<evidence type="ECO:0000313" key="11">
    <source>
        <dbReference type="EMBL" id="AIA34188.1"/>
    </source>
</evidence>
<dbReference type="PANTHER" id="PTHR42933">
    <property type="entry name" value="SLR6095 PROTEIN"/>
    <property type="match status" value="1"/>
</dbReference>
<dbReference type="InterPro" id="IPR022749">
    <property type="entry name" value="D12N6_MeTrfase_N"/>
</dbReference>
<dbReference type="KEGG" id="mbq:K668_03060"/>
<dbReference type="GO" id="GO:0032259">
    <property type="term" value="P:methylation"/>
    <property type="evidence" value="ECO:0007669"/>
    <property type="project" value="UniProtKB-KW"/>
</dbReference>
<dbReference type="InterPro" id="IPR051537">
    <property type="entry name" value="DNA_Adenine_Mtase"/>
</dbReference>
<feature type="coiled-coil region" evidence="8">
    <location>
        <begin position="703"/>
        <end position="763"/>
    </location>
</feature>
<dbReference type="Proteomes" id="UP000027182">
    <property type="component" value="Chromosome"/>
</dbReference>
<dbReference type="InterPro" id="IPR038333">
    <property type="entry name" value="T1MK-like_N_sf"/>
</dbReference>
<evidence type="ECO:0000256" key="7">
    <source>
        <dbReference type="ARBA" id="ARBA00047942"/>
    </source>
</evidence>
<dbReference type="EC" id="2.1.1.72" evidence="2"/>
<dbReference type="Gene3D" id="1.20.1260.30">
    <property type="match status" value="1"/>
</dbReference>
<dbReference type="PANTHER" id="PTHR42933:SF1">
    <property type="entry name" value="SITE-SPECIFIC DNA-METHYLTRANSFERASE (ADENINE-SPECIFIC)"/>
    <property type="match status" value="1"/>
</dbReference>
<dbReference type="InterPro" id="IPR029063">
    <property type="entry name" value="SAM-dependent_MTases_sf"/>
</dbReference>
<evidence type="ECO:0000256" key="2">
    <source>
        <dbReference type="ARBA" id="ARBA00011900"/>
    </source>
</evidence>
<keyword evidence="8" id="KW-0175">Coiled coil</keyword>
<evidence type="ECO:0000256" key="5">
    <source>
        <dbReference type="ARBA" id="ARBA00022691"/>
    </source>
</evidence>